<dbReference type="Pfam" id="PF24764">
    <property type="entry name" value="rva_4"/>
    <property type="match status" value="1"/>
</dbReference>
<dbReference type="PANTHER" id="PTHR46791:SF5">
    <property type="entry name" value="CLR5 DOMAIN-CONTAINING PROTEIN-RELATED"/>
    <property type="match status" value="1"/>
</dbReference>
<reference evidence="2 3" key="1">
    <citation type="submission" date="2019-02" db="EMBL/GenBank/DDBJ databases">
        <title>Genome sequencing of the rare red list fungi Dentipellis fragilis.</title>
        <authorList>
            <person name="Buettner E."/>
            <person name="Kellner H."/>
        </authorList>
    </citation>
    <scope>NUCLEOTIDE SEQUENCE [LARGE SCALE GENOMIC DNA]</scope>
    <source>
        <strain evidence="2 3">DSM 105465</strain>
    </source>
</reference>
<proteinExistence type="predicted"/>
<dbReference type="OrthoDB" id="3252187at2759"/>
<dbReference type="AlphaFoldDB" id="A0A4Y9XMR5"/>
<dbReference type="InterPro" id="IPR058913">
    <property type="entry name" value="Integrase_dom_put"/>
</dbReference>
<sequence length="271" mass="30986">GYSRLIVGLRAHDNNRASTVLELFLEAAHRFAVPLRLRGDHGTENLLVAAWMESHRGSWRGSYIWGRSVHNVRIERLWVDVTAQVGSKWAEFFTQLELQHGLDVNNDAHIWLLHYIFLPRINEELHFFASAWNQHRIQIRNGPNRSPADMFGFDMLIQGVRGDQIPEEESLSEEELELYGVDWPALEDDRLLCSQSTNNPVNEGASSWVGRVGPPENLNTVEVEPPSVLLGEVPYLDALIEAYRSCVHDTDLSTLWINGVLYMRGQFPDEF</sequence>
<evidence type="ECO:0000313" key="3">
    <source>
        <dbReference type="Proteomes" id="UP000298327"/>
    </source>
</evidence>
<keyword evidence="3" id="KW-1185">Reference proteome</keyword>
<feature type="non-terminal residue" evidence="2">
    <location>
        <position position="1"/>
    </location>
</feature>
<protein>
    <recommendedName>
        <fullName evidence="1">Integrase core domain-containing protein</fullName>
    </recommendedName>
</protein>
<dbReference type="EMBL" id="SEOQ01001531">
    <property type="protein sequence ID" value="TFY51380.1"/>
    <property type="molecule type" value="Genomic_DNA"/>
</dbReference>
<dbReference type="PANTHER" id="PTHR46791">
    <property type="entry name" value="EXPRESSED PROTEIN"/>
    <property type="match status" value="1"/>
</dbReference>
<accession>A0A4Y9XMR5</accession>
<gene>
    <name evidence="2" type="ORF">EVG20_g11025</name>
</gene>
<dbReference type="STRING" id="205917.A0A4Y9XMR5"/>
<comment type="caution">
    <text evidence="2">The sequence shown here is derived from an EMBL/GenBank/DDBJ whole genome shotgun (WGS) entry which is preliminary data.</text>
</comment>
<dbReference type="Proteomes" id="UP000298327">
    <property type="component" value="Unassembled WGS sequence"/>
</dbReference>
<feature type="domain" description="Integrase core" evidence="1">
    <location>
        <begin position="1"/>
        <end position="156"/>
    </location>
</feature>
<evidence type="ECO:0000313" key="2">
    <source>
        <dbReference type="EMBL" id="TFY51380.1"/>
    </source>
</evidence>
<organism evidence="2 3">
    <name type="scientific">Dentipellis fragilis</name>
    <dbReference type="NCBI Taxonomy" id="205917"/>
    <lineage>
        <taxon>Eukaryota</taxon>
        <taxon>Fungi</taxon>
        <taxon>Dikarya</taxon>
        <taxon>Basidiomycota</taxon>
        <taxon>Agaricomycotina</taxon>
        <taxon>Agaricomycetes</taxon>
        <taxon>Russulales</taxon>
        <taxon>Hericiaceae</taxon>
        <taxon>Dentipellis</taxon>
    </lineage>
</organism>
<name>A0A4Y9XMR5_9AGAM</name>
<evidence type="ECO:0000259" key="1">
    <source>
        <dbReference type="Pfam" id="PF24764"/>
    </source>
</evidence>